<evidence type="ECO:0000313" key="2">
    <source>
        <dbReference type="EMBL" id="RBB31753.1"/>
    </source>
</evidence>
<sequence length="65" mass="7673">MNESNVSNDTQPVRLPPRHPWLNRKRRAMGKGRQMYVEPPAFEFMPAPAAEPRITVKRKRRLVFD</sequence>
<organism evidence="2 3">
    <name type="scientific">Burkholderia reimsis</name>
    <dbReference type="NCBI Taxonomy" id="2234132"/>
    <lineage>
        <taxon>Bacteria</taxon>
        <taxon>Pseudomonadati</taxon>
        <taxon>Pseudomonadota</taxon>
        <taxon>Betaproteobacteria</taxon>
        <taxon>Burkholderiales</taxon>
        <taxon>Burkholderiaceae</taxon>
        <taxon>Burkholderia</taxon>
    </lineage>
</organism>
<evidence type="ECO:0000256" key="1">
    <source>
        <dbReference type="SAM" id="MobiDB-lite"/>
    </source>
</evidence>
<proteinExistence type="predicted"/>
<dbReference type="EMBL" id="QMFZ01000077">
    <property type="protein sequence ID" value="RBB31753.1"/>
    <property type="molecule type" value="Genomic_DNA"/>
</dbReference>
<feature type="compositionally biased region" description="Basic residues" evidence="1">
    <location>
        <begin position="21"/>
        <end position="30"/>
    </location>
</feature>
<comment type="caution">
    <text evidence="2">The sequence shown here is derived from an EMBL/GenBank/DDBJ whole genome shotgun (WGS) entry which is preliminary data.</text>
</comment>
<reference evidence="2 3" key="1">
    <citation type="submission" date="2018-06" db="EMBL/GenBank/DDBJ databases">
        <title>Draft genome sequence of Burkholderia reimsis strain BE51 isolated from a French agricultural soil.</title>
        <authorList>
            <person name="Esmaeel Q."/>
        </authorList>
    </citation>
    <scope>NUCLEOTIDE SEQUENCE [LARGE SCALE GENOMIC DNA]</scope>
    <source>
        <strain evidence="2 3">BE51</strain>
    </source>
</reference>
<gene>
    <name evidence="2" type="ORF">DPV79_40475</name>
</gene>
<evidence type="ECO:0000313" key="3">
    <source>
        <dbReference type="Proteomes" id="UP000252458"/>
    </source>
</evidence>
<name>A0A365QGR6_9BURK</name>
<dbReference type="AlphaFoldDB" id="A0A365QGR6"/>
<protein>
    <submittedName>
        <fullName evidence="2">Uncharacterized protein</fullName>
    </submittedName>
</protein>
<dbReference type="Proteomes" id="UP000252458">
    <property type="component" value="Unassembled WGS sequence"/>
</dbReference>
<feature type="compositionally biased region" description="Polar residues" evidence="1">
    <location>
        <begin position="1"/>
        <end position="11"/>
    </location>
</feature>
<keyword evidence="3" id="KW-1185">Reference proteome</keyword>
<accession>A0A365QGR6</accession>
<feature type="region of interest" description="Disordered" evidence="1">
    <location>
        <begin position="1"/>
        <end position="32"/>
    </location>
</feature>